<reference evidence="2 3" key="1">
    <citation type="submission" date="2019-06" db="EMBL/GenBank/DDBJ databases">
        <title>Sequencing the genomes of 1000 actinobacteria strains.</title>
        <authorList>
            <person name="Klenk H.-P."/>
        </authorList>
    </citation>
    <scope>NUCLEOTIDE SEQUENCE [LARGE SCALE GENOMIC DNA]</scope>
    <source>
        <strain evidence="2 3">DSM 12362</strain>
    </source>
</reference>
<keyword evidence="1" id="KW-0812">Transmembrane</keyword>
<feature type="transmembrane region" description="Helical" evidence="1">
    <location>
        <begin position="94"/>
        <end position="115"/>
    </location>
</feature>
<dbReference type="AlphaFoldDB" id="A0A543KN87"/>
<dbReference type="EMBL" id="VFPU01000001">
    <property type="protein sequence ID" value="TQM96521.1"/>
    <property type="molecule type" value="Genomic_DNA"/>
</dbReference>
<gene>
    <name evidence="2" type="ORF">FB476_1389</name>
</gene>
<protein>
    <submittedName>
        <fullName evidence="2">Uncharacterized protein</fullName>
    </submittedName>
</protein>
<accession>A0A543KN87</accession>
<evidence type="ECO:0000313" key="3">
    <source>
        <dbReference type="Proteomes" id="UP000315133"/>
    </source>
</evidence>
<dbReference type="OrthoDB" id="4868945at2"/>
<keyword evidence="1" id="KW-1133">Transmembrane helix</keyword>
<organism evidence="2 3">
    <name type="scientific">Ornithinimicrobium humiphilum</name>
    <dbReference type="NCBI Taxonomy" id="125288"/>
    <lineage>
        <taxon>Bacteria</taxon>
        <taxon>Bacillati</taxon>
        <taxon>Actinomycetota</taxon>
        <taxon>Actinomycetes</taxon>
        <taxon>Micrococcales</taxon>
        <taxon>Ornithinimicrobiaceae</taxon>
        <taxon>Ornithinimicrobium</taxon>
    </lineage>
</organism>
<keyword evidence="3" id="KW-1185">Reference proteome</keyword>
<comment type="caution">
    <text evidence="2">The sequence shown here is derived from an EMBL/GenBank/DDBJ whole genome shotgun (WGS) entry which is preliminary data.</text>
</comment>
<proteinExistence type="predicted"/>
<evidence type="ECO:0000256" key="1">
    <source>
        <dbReference type="SAM" id="Phobius"/>
    </source>
</evidence>
<sequence>MTKHPILLTLQIVATLSALLGVVQAVLGFRIVSGTWVPSHGMIGNLTFVVALVAAVVAFLWMRRSGNKSLFMHAAGMAVVALAQVAMGEMGLRAPHIAVGVAYLLGAVALATLAIRKPGEVEAPPVPRERLQG</sequence>
<keyword evidence="1" id="KW-0472">Membrane</keyword>
<feature type="transmembrane region" description="Helical" evidence="1">
    <location>
        <begin position="41"/>
        <end position="62"/>
    </location>
</feature>
<dbReference type="Proteomes" id="UP000315133">
    <property type="component" value="Unassembled WGS sequence"/>
</dbReference>
<feature type="transmembrane region" description="Helical" evidence="1">
    <location>
        <begin position="69"/>
        <end position="88"/>
    </location>
</feature>
<evidence type="ECO:0000313" key="2">
    <source>
        <dbReference type="EMBL" id="TQM96521.1"/>
    </source>
</evidence>
<dbReference type="RefSeq" id="WP_141818126.1">
    <property type="nucleotide sequence ID" value="NZ_BAAAIL010000003.1"/>
</dbReference>
<name>A0A543KN87_9MICO</name>